<name>A0ABS5U5B3_9BACT</name>
<organism evidence="3 4">
    <name type="scientific">Pelotalea chapellei</name>
    <dbReference type="NCBI Taxonomy" id="44671"/>
    <lineage>
        <taxon>Bacteria</taxon>
        <taxon>Pseudomonadati</taxon>
        <taxon>Thermodesulfobacteriota</taxon>
        <taxon>Desulfuromonadia</taxon>
        <taxon>Geobacterales</taxon>
        <taxon>Geobacteraceae</taxon>
        <taxon>Pelotalea</taxon>
    </lineage>
</organism>
<reference evidence="3 4" key="1">
    <citation type="submission" date="2021-05" db="EMBL/GenBank/DDBJ databases">
        <title>The draft genome of Geobacter chapellei DSM 13688.</title>
        <authorList>
            <person name="Xu Z."/>
            <person name="Masuda Y."/>
            <person name="Itoh H."/>
            <person name="Senoo K."/>
        </authorList>
    </citation>
    <scope>NUCLEOTIDE SEQUENCE [LARGE SCALE GENOMIC DNA]</scope>
    <source>
        <strain evidence="3 4">DSM 13688</strain>
    </source>
</reference>
<dbReference type="Proteomes" id="UP000784128">
    <property type="component" value="Unassembled WGS sequence"/>
</dbReference>
<dbReference type="Gene3D" id="3.40.50.20">
    <property type="match status" value="1"/>
</dbReference>
<dbReference type="Gene3D" id="2.160.10.10">
    <property type="entry name" value="Hexapeptide repeat proteins"/>
    <property type="match status" value="1"/>
</dbReference>
<dbReference type="CDD" id="cd03360">
    <property type="entry name" value="LbH_AT_putative"/>
    <property type="match status" value="1"/>
</dbReference>
<comment type="caution">
    <text evidence="3">The sequence shown here is derived from an EMBL/GenBank/DDBJ whole genome shotgun (WGS) entry which is preliminary data.</text>
</comment>
<comment type="similarity">
    <text evidence="1">Belongs to the transferase hexapeptide repeat family.</text>
</comment>
<accession>A0ABS5U5B3</accession>
<dbReference type="SUPFAM" id="SSF51161">
    <property type="entry name" value="Trimeric LpxA-like enzymes"/>
    <property type="match status" value="1"/>
</dbReference>
<dbReference type="EMBL" id="JAHDYS010000003">
    <property type="protein sequence ID" value="MBT1070852.1"/>
    <property type="molecule type" value="Genomic_DNA"/>
</dbReference>
<gene>
    <name evidence="3" type="ORF">KJB30_03570</name>
</gene>
<protein>
    <submittedName>
        <fullName evidence="3">Acetyltransferase</fullName>
    </submittedName>
</protein>
<feature type="domain" description="Mannose-1-phosphate guanyltransferase C-terminal" evidence="2">
    <location>
        <begin position="99"/>
        <end position="185"/>
    </location>
</feature>
<proteinExistence type="inferred from homology"/>
<evidence type="ECO:0000313" key="3">
    <source>
        <dbReference type="EMBL" id="MBT1070852.1"/>
    </source>
</evidence>
<evidence type="ECO:0000259" key="2">
    <source>
        <dbReference type="Pfam" id="PF25087"/>
    </source>
</evidence>
<dbReference type="PANTHER" id="PTHR43300:SF7">
    <property type="entry name" value="UDP-N-ACETYLBACILLOSAMINE N-ACETYLTRANSFERASE"/>
    <property type="match status" value="1"/>
</dbReference>
<dbReference type="RefSeq" id="WP_214296571.1">
    <property type="nucleotide sequence ID" value="NZ_JAHDYS010000003.1"/>
</dbReference>
<dbReference type="NCBIfam" id="TIGR03570">
    <property type="entry name" value="NeuD_NnaD"/>
    <property type="match status" value="1"/>
</dbReference>
<dbReference type="PANTHER" id="PTHR43300">
    <property type="entry name" value="ACETYLTRANSFERASE"/>
    <property type="match status" value="1"/>
</dbReference>
<dbReference type="InterPro" id="IPR020019">
    <property type="entry name" value="AcTrfase_PglD-like"/>
</dbReference>
<dbReference type="InterPro" id="IPR056729">
    <property type="entry name" value="GMPPB_C"/>
</dbReference>
<sequence>MSKKLFLFPYGGNSREALLSVLAINEQQQEEAWDVIGFLDDNKLNHGKECCGITVVGGREMLGVEPDAFLLAVPGSPTSYAKRAEVITGLPVDESRFATIIHPSVQLPPDCRIGFNCIIMPNVFISSNVTVGNHCVILPNTVISHDSVIGDYCCIGSNVSVSGSVNMGKGCYIGSGSRMREHVSIGAGSLVGLGSAVLKDIPEQVIAAGSPARVLKEITADGVKIQPDQYQPATG</sequence>
<evidence type="ECO:0000313" key="4">
    <source>
        <dbReference type="Proteomes" id="UP000784128"/>
    </source>
</evidence>
<dbReference type="InterPro" id="IPR050179">
    <property type="entry name" value="Trans_hexapeptide_repeat"/>
</dbReference>
<dbReference type="InterPro" id="IPR011004">
    <property type="entry name" value="Trimer_LpxA-like_sf"/>
</dbReference>
<keyword evidence="4" id="KW-1185">Reference proteome</keyword>
<evidence type="ECO:0000256" key="1">
    <source>
        <dbReference type="ARBA" id="ARBA00007274"/>
    </source>
</evidence>
<dbReference type="Pfam" id="PF25087">
    <property type="entry name" value="GMPPB_C"/>
    <property type="match status" value="1"/>
</dbReference>